<keyword evidence="6 7" id="KW-0067">ATP-binding</keyword>
<evidence type="ECO:0000256" key="3">
    <source>
        <dbReference type="ARBA" id="ARBA00022679"/>
    </source>
</evidence>
<keyword evidence="2" id="KW-0723">Serine/threonine-protein kinase</keyword>
<dbReference type="Pfam" id="PF00069">
    <property type="entry name" value="Pkinase"/>
    <property type="match status" value="1"/>
</dbReference>
<dbReference type="CDD" id="cd14014">
    <property type="entry name" value="STKc_PknB_like"/>
    <property type="match status" value="1"/>
</dbReference>
<feature type="compositionally biased region" description="Polar residues" evidence="8">
    <location>
        <begin position="445"/>
        <end position="454"/>
    </location>
</feature>
<feature type="transmembrane region" description="Helical" evidence="9">
    <location>
        <begin position="381"/>
        <end position="402"/>
    </location>
</feature>
<feature type="compositionally biased region" description="Low complexity" evidence="8">
    <location>
        <begin position="412"/>
        <end position="434"/>
    </location>
</feature>
<evidence type="ECO:0000256" key="2">
    <source>
        <dbReference type="ARBA" id="ARBA00022527"/>
    </source>
</evidence>
<dbReference type="SUPFAM" id="SSF56112">
    <property type="entry name" value="Protein kinase-like (PK-like)"/>
    <property type="match status" value="1"/>
</dbReference>
<gene>
    <name evidence="11" type="ORF">JOF33_000053</name>
</gene>
<feature type="compositionally biased region" description="Gly residues" evidence="8">
    <location>
        <begin position="471"/>
        <end position="497"/>
    </location>
</feature>
<dbReference type="EMBL" id="JAGINY010000001">
    <property type="protein sequence ID" value="MBP2331354.1"/>
    <property type="molecule type" value="Genomic_DNA"/>
</dbReference>
<sequence length="519" mass="54470">MSSGTTPNGGHSSAGGPLDSEAAAVQEMLGSSRYRVRTVLGRGGMSTVWLADDVSAGGRQVAIKILNRELGDDDEFRQRFRNEASAARSVDSPNVVAIYSHEEPGRGADGPCYIVMEYIRGESLADVLRRRRTLPEHLALDVIEQTAHGLSAIHAGSLIHRDIKPGNLLVTPEGTVKITDFGIAKAAEAVPLTRTGMVVGTAQYVSPEQAQGKRVTPATDVYSLGCVAYEMVAGRRPFLGDTTVAVAVAHINEPPPPLPSSVHPHVRELIGIMLRKDPERRYADGRELAQAVARVRQGHRPPQPAGVQPRVHRQSDAAHPATSELGALTEPGLRRPPETRAVGATGASGHTATRPATGPAPRSPRPAQRPQRPPQRKKSNAGLWLTLILLLAVLAGAVWILMGQLSERGTGETETSTETTTETATEEWTTPTGTTEDEPTETRTSQPPTTNETISPEIPDVPELPDLGDLPGLGGGDSNGGAGNDSGTGGGGAGVGDGDSDLNGAPRLPGIPLRPGLTG</sequence>
<organism evidence="11 12">
    <name type="scientific">Corynebacterium freneyi</name>
    <dbReference type="NCBI Taxonomy" id="134034"/>
    <lineage>
        <taxon>Bacteria</taxon>
        <taxon>Bacillati</taxon>
        <taxon>Actinomycetota</taxon>
        <taxon>Actinomycetes</taxon>
        <taxon>Mycobacteriales</taxon>
        <taxon>Corynebacteriaceae</taxon>
        <taxon>Corynebacterium</taxon>
    </lineage>
</organism>
<evidence type="ECO:0000256" key="4">
    <source>
        <dbReference type="ARBA" id="ARBA00022741"/>
    </source>
</evidence>
<feature type="region of interest" description="Disordered" evidence="8">
    <location>
        <begin position="294"/>
        <end position="379"/>
    </location>
</feature>
<proteinExistence type="predicted"/>
<keyword evidence="12" id="KW-1185">Reference proteome</keyword>
<comment type="caution">
    <text evidence="11">The sequence shown here is derived from an EMBL/GenBank/DDBJ whole genome shotgun (WGS) entry which is preliminary data.</text>
</comment>
<keyword evidence="9" id="KW-0472">Membrane</keyword>
<accession>A0ABS4U3X1</accession>
<dbReference type="SMART" id="SM00220">
    <property type="entry name" value="S_TKc"/>
    <property type="match status" value="1"/>
</dbReference>
<dbReference type="Gene3D" id="3.30.200.20">
    <property type="entry name" value="Phosphorylase Kinase, domain 1"/>
    <property type="match status" value="1"/>
</dbReference>
<evidence type="ECO:0000256" key="1">
    <source>
        <dbReference type="ARBA" id="ARBA00012513"/>
    </source>
</evidence>
<dbReference type="InterPro" id="IPR000719">
    <property type="entry name" value="Prot_kinase_dom"/>
</dbReference>
<keyword evidence="9" id="KW-1133">Transmembrane helix</keyword>
<keyword evidence="3 11" id="KW-0808">Transferase</keyword>
<evidence type="ECO:0000313" key="12">
    <source>
        <dbReference type="Proteomes" id="UP001519305"/>
    </source>
</evidence>
<keyword evidence="5 11" id="KW-0418">Kinase</keyword>
<dbReference type="GO" id="GO:0004674">
    <property type="term" value="F:protein serine/threonine kinase activity"/>
    <property type="evidence" value="ECO:0007669"/>
    <property type="project" value="UniProtKB-EC"/>
</dbReference>
<feature type="domain" description="Protein kinase" evidence="10">
    <location>
        <begin position="34"/>
        <end position="293"/>
    </location>
</feature>
<dbReference type="InterPro" id="IPR017441">
    <property type="entry name" value="Protein_kinase_ATP_BS"/>
</dbReference>
<keyword evidence="4 7" id="KW-0547">Nucleotide-binding</keyword>
<evidence type="ECO:0000259" key="10">
    <source>
        <dbReference type="PROSITE" id="PS50011"/>
    </source>
</evidence>
<name>A0ABS4U3X1_9CORY</name>
<dbReference type="PROSITE" id="PS50011">
    <property type="entry name" value="PROTEIN_KINASE_DOM"/>
    <property type="match status" value="1"/>
</dbReference>
<reference evidence="11 12" key="1">
    <citation type="submission" date="2021-03" db="EMBL/GenBank/DDBJ databases">
        <title>Sequencing the genomes of 1000 actinobacteria strains.</title>
        <authorList>
            <person name="Klenk H.-P."/>
        </authorList>
    </citation>
    <scope>NUCLEOTIDE SEQUENCE [LARGE SCALE GENOMIC DNA]</scope>
    <source>
        <strain evidence="11 12">DSM 44506</strain>
    </source>
</reference>
<dbReference type="EC" id="2.7.11.1" evidence="1"/>
<feature type="binding site" evidence="7">
    <location>
        <position position="64"/>
    </location>
    <ligand>
        <name>ATP</name>
        <dbReference type="ChEBI" id="CHEBI:30616"/>
    </ligand>
</feature>
<dbReference type="Proteomes" id="UP001519305">
    <property type="component" value="Unassembled WGS sequence"/>
</dbReference>
<evidence type="ECO:0000313" key="11">
    <source>
        <dbReference type="EMBL" id="MBP2331354.1"/>
    </source>
</evidence>
<evidence type="ECO:0000256" key="7">
    <source>
        <dbReference type="PROSITE-ProRule" id="PRU10141"/>
    </source>
</evidence>
<feature type="compositionally biased region" description="Low complexity" evidence="8">
    <location>
        <begin position="501"/>
        <end position="519"/>
    </location>
</feature>
<dbReference type="PANTHER" id="PTHR43289:SF6">
    <property type="entry name" value="SERINE_THREONINE-PROTEIN KINASE NEKL-3"/>
    <property type="match status" value="1"/>
</dbReference>
<dbReference type="InterPro" id="IPR011009">
    <property type="entry name" value="Kinase-like_dom_sf"/>
</dbReference>
<dbReference type="PROSITE" id="PS00108">
    <property type="entry name" value="PROTEIN_KINASE_ST"/>
    <property type="match status" value="1"/>
</dbReference>
<dbReference type="Gene3D" id="1.10.510.10">
    <property type="entry name" value="Transferase(Phosphotransferase) domain 1"/>
    <property type="match status" value="1"/>
</dbReference>
<feature type="region of interest" description="Disordered" evidence="8">
    <location>
        <begin position="408"/>
        <end position="519"/>
    </location>
</feature>
<dbReference type="PANTHER" id="PTHR43289">
    <property type="entry name" value="MITOGEN-ACTIVATED PROTEIN KINASE KINASE KINASE 20-RELATED"/>
    <property type="match status" value="1"/>
</dbReference>
<keyword evidence="9" id="KW-0812">Transmembrane</keyword>
<evidence type="ECO:0000256" key="6">
    <source>
        <dbReference type="ARBA" id="ARBA00022840"/>
    </source>
</evidence>
<evidence type="ECO:0000256" key="9">
    <source>
        <dbReference type="SAM" id="Phobius"/>
    </source>
</evidence>
<evidence type="ECO:0000256" key="5">
    <source>
        <dbReference type="ARBA" id="ARBA00022777"/>
    </source>
</evidence>
<evidence type="ECO:0000256" key="8">
    <source>
        <dbReference type="SAM" id="MobiDB-lite"/>
    </source>
</evidence>
<dbReference type="RefSeq" id="WP_209651517.1">
    <property type="nucleotide sequence ID" value="NZ_CP047357.1"/>
</dbReference>
<dbReference type="PROSITE" id="PS00107">
    <property type="entry name" value="PROTEIN_KINASE_ATP"/>
    <property type="match status" value="1"/>
</dbReference>
<dbReference type="InterPro" id="IPR008271">
    <property type="entry name" value="Ser/Thr_kinase_AS"/>
</dbReference>
<protein>
    <recommendedName>
        <fullName evidence="1">non-specific serine/threonine protein kinase</fullName>
        <ecNumber evidence="1">2.7.11.1</ecNumber>
    </recommendedName>
</protein>